<gene>
    <name evidence="1" type="ORF">C2845_PM09G24960</name>
</gene>
<dbReference type="STRING" id="4540.A0A3L6S3W0"/>
<dbReference type="EMBL" id="PQIB02000006">
    <property type="protein sequence ID" value="RLN13042.1"/>
    <property type="molecule type" value="Genomic_DNA"/>
</dbReference>
<dbReference type="OrthoDB" id="1867694at2759"/>
<protein>
    <recommendedName>
        <fullName evidence="3">F-box associated domain-containing protein</fullName>
    </recommendedName>
</protein>
<reference evidence="2" key="1">
    <citation type="journal article" date="2019" name="Nat. Commun.">
        <title>The genome of broomcorn millet.</title>
        <authorList>
            <person name="Zou C."/>
            <person name="Miki D."/>
            <person name="Li D."/>
            <person name="Tang Q."/>
            <person name="Xiao L."/>
            <person name="Rajput S."/>
            <person name="Deng P."/>
            <person name="Jia W."/>
            <person name="Huang R."/>
            <person name="Zhang M."/>
            <person name="Sun Y."/>
            <person name="Hu J."/>
            <person name="Fu X."/>
            <person name="Schnable P.S."/>
            <person name="Li F."/>
            <person name="Zhang H."/>
            <person name="Feng B."/>
            <person name="Zhu X."/>
            <person name="Liu R."/>
            <person name="Schnable J.C."/>
            <person name="Zhu J.-K."/>
            <person name="Zhang H."/>
        </authorList>
    </citation>
    <scope>NUCLEOTIDE SEQUENCE [LARGE SCALE GENOMIC DNA]</scope>
</reference>
<accession>A0A3L6S3W0</accession>
<dbReference type="AlphaFoldDB" id="A0A3L6S3W0"/>
<evidence type="ECO:0008006" key="3">
    <source>
        <dbReference type="Google" id="ProtNLM"/>
    </source>
</evidence>
<organism evidence="1 2">
    <name type="scientific">Panicum miliaceum</name>
    <name type="common">Proso millet</name>
    <name type="synonym">Broomcorn millet</name>
    <dbReference type="NCBI Taxonomy" id="4540"/>
    <lineage>
        <taxon>Eukaryota</taxon>
        <taxon>Viridiplantae</taxon>
        <taxon>Streptophyta</taxon>
        <taxon>Embryophyta</taxon>
        <taxon>Tracheophyta</taxon>
        <taxon>Spermatophyta</taxon>
        <taxon>Magnoliopsida</taxon>
        <taxon>Liliopsida</taxon>
        <taxon>Poales</taxon>
        <taxon>Poaceae</taxon>
        <taxon>PACMAD clade</taxon>
        <taxon>Panicoideae</taxon>
        <taxon>Panicodae</taxon>
        <taxon>Paniceae</taxon>
        <taxon>Panicinae</taxon>
        <taxon>Panicum</taxon>
        <taxon>Panicum sect. Panicum</taxon>
    </lineage>
</organism>
<comment type="caution">
    <text evidence="1">The sequence shown here is derived from an EMBL/GenBank/DDBJ whole genome shotgun (WGS) entry which is preliminary data.</text>
</comment>
<name>A0A3L6S3W0_PANMI</name>
<proteinExistence type="predicted"/>
<evidence type="ECO:0000313" key="1">
    <source>
        <dbReference type="EMBL" id="RLN13042.1"/>
    </source>
</evidence>
<dbReference type="Proteomes" id="UP000275267">
    <property type="component" value="Unassembled WGS sequence"/>
</dbReference>
<evidence type="ECO:0000313" key="2">
    <source>
        <dbReference type="Proteomes" id="UP000275267"/>
    </source>
</evidence>
<sequence>MSCLPPFGYAPPPYPRPPSSPATSTGCRTQIAAATCWCVDPVAETFRWMRPPPAAVEADAQAQALLELDGRLTMTLTRGDLATAELWVLQDYERHDNWACKLKIPLPPAADIVRDRPGAVAVVSPEGDVTVHCTDCLLQCDAKGRLGECGRVTSRSTIGSSPCRICSERASFRMAASMVERSQLGTSAFSILLSSYTATAIFIQDYKSVASD</sequence>
<keyword evidence="2" id="KW-1185">Reference proteome</keyword>